<dbReference type="Proteomes" id="UP000507470">
    <property type="component" value="Unassembled WGS sequence"/>
</dbReference>
<dbReference type="InterPro" id="IPR006020">
    <property type="entry name" value="PTB/PI_dom"/>
</dbReference>
<dbReference type="AlphaFoldDB" id="A0A6J8AS48"/>
<name>A0A6J8AS48_MYTCO</name>
<dbReference type="SMART" id="SM00462">
    <property type="entry name" value="PTB"/>
    <property type="match status" value="1"/>
</dbReference>
<feature type="compositionally biased region" description="Basic and acidic residues" evidence="1">
    <location>
        <begin position="428"/>
        <end position="444"/>
    </location>
</feature>
<dbReference type="PANTHER" id="PTHR11232">
    <property type="entry name" value="PHOSPHOTYROSINE INTERACTION DOMAIN-CONTAINING FAMILY MEMBER"/>
    <property type="match status" value="1"/>
</dbReference>
<accession>A0A6J8AS48</accession>
<feature type="region of interest" description="Disordered" evidence="1">
    <location>
        <begin position="225"/>
        <end position="258"/>
    </location>
</feature>
<dbReference type="SUPFAM" id="SSF50729">
    <property type="entry name" value="PH domain-like"/>
    <property type="match status" value="1"/>
</dbReference>
<dbReference type="EMBL" id="CACVKT020001865">
    <property type="protein sequence ID" value="CAC5372783.1"/>
    <property type="molecule type" value="Genomic_DNA"/>
</dbReference>
<feature type="compositionally biased region" description="Basic and acidic residues" evidence="1">
    <location>
        <begin position="536"/>
        <end position="555"/>
    </location>
</feature>
<reference evidence="3 4" key="1">
    <citation type="submission" date="2020-06" db="EMBL/GenBank/DDBJ databases">
        <authorList>
            <person name="Li R."/>
            <person name="Bekaert M."/>
        </authorList>
    </citation>
    <scope>NUCLEOTIDE SEQUENCE [LARGE SCALE GENOMIC DNA]</scope>
    <source>
        <strain evidence="4">wild</strain>
    </source>
</reference>
<feature type="region of interest" description="Disordered" evidence="1">
    <location>
        <begin position="424"/>
        <end position="444"/>
    </location>
</feature>
<dbReference type="Pfam" id="PF00640">
    <property type="entry name" value="PID"/>
    <property type="match status" value="1"/>
</dbReference>
<feature type="compositionally biased region" description="Low complexity" evidence="1">
    <location>
        <begin position="556"/>
        <end position="572"/>
    </location>
</feature>
<dbReference type="GO" id="GO:0050998">
    <property type="term" value="F:nitric-oxide synthase binding"/>
    <property type="evidence" value="ECO:0007669"/>
    <property type="project" value="TreeGrafter"/>
</dbReference>
<feature type="region of interest" description="Disordered" evidence="1">
    <location>
        <begin position="536"/>
        <end position="597"/>
    </location>
</feature>
<feature type="domain" description="PID" evidence="2">
    <location>
        <begin position="146"/>
        <end position="214"/>
    </location>
</feature>
<feature type="compositionally biased region" description="Basic and acidic residues" evidence="1">
    <location>
        <begin position="236"/>
        <end position="249"/>
    </location>
</feature>
<dbReference type="InterPro" id="IPR051133">
    <property type="entry name" value="Adapter_Engulfment-Domain"/>
</dbReference>
<proteinExistence type="predicted"/>
<dbReference type="InterPro" id="IPR011993">
    <property type="entry name" value="PH-like_dom_sf"/>
</dbReference>
<protein>
    <submittedName>
        <fullName evidence="3">NOS1AP</fullName>
    </submittedName>
</protein>
<evidence type="ECO:0000256" key="1">
    <source>
        <dbReference type="SAM" id="MobiDB-lite"/>
    </source>
</evidence>
<organism evidence="3 4">
    <name type="scientific">Mytilus coruscus</name>
    <name type="common">Sea mussel</name>
    <dbReference type="NCBI Taxonomy" id="42192"/>
    <lineage>
        <taxon>Eukaryota</taxon>
        <taxon>Metazoa</taxon>
        <taxon>Spiralia</taxon>
        <taxon>Lophotrochozoa</taxon>
        <taxon>Mollusca</taxon>
        <taxon>Bivalvia</taxon>
        <taxon>Autobranchia</taxon>
        <taxon>Pteriomorphia</taxon>
        <taxon>Mytilida</taxon>
        <taxon>Mytiloidea</taxon>
        <taxon>Mytilidae</taxon>
        <taxon>Mytilinae</taxon>
        <taxon>Mytilus</taxon>
    </lineage>
</organism>
<evidence type="ECO:0000313" key="4">
    <source>
        <dbReference type="Proteomes" id="UP000507470"/>
    </source>
</evidence>
<dbReference type="OrthoDB" id="10030336at2759"/>
<feature type="compositionally biased region" description="Polar residues" evidence="1">
    <location>
        <begin position="581"/>
        <end position="592"/>
    </location>
</feature>
<evidence type="ECO:0000259" key="2">
    <source>
        <dbReference type="PROSITE" id="PS01179"/>
    </source>
</evidence>
<sequence>MEFLPMILSQNGVYRQPMIPRMELQRQPKMSLQTTYLQEWSLQTTYDSITKNGFTDKILSPKTTRQPMILSPRMEQPMILSPRMEFTDNRHQEWSLQTTYDFISKNGYEYKSKGIKKKKVCLTISVEGIKVLLCKKRPKSLDGQTAEERLMLMQHPIFRIFYVSHDSQDLKIWSYIARDGPSNVFKCHVFKAFKKSQAMRIVRTIGQAFEVCHKISFLSAQADDQQASFPDGCDNENMRSMKEGKDKNHQHNNSMPMSTPEKALKQAQDLLYAMAAKTPGKDSSHYVEEPESQIPLTTHHHIQLLRAQLEMQQHQTQLAIAQVHLLKDQLAAESAARIEAQARSHQLLVHNRDLLEHMAQLVTRIQELEVKVNGVSTSTENLLPPFSQLQVSWFPTTPQSGAVYTPDCQDFEFDNSFVTNSPVGYSKNKIEDTDSPDSGHKEMSSENLSLHTHQGIDPMYWPGILRGQISVSSPEAMLTQNHFAGIASITGNPFANGFEDSFNQNTILQCSYEERMKIITPLPPQDASGNKLELKLSKTPKIDPPPEFRNSRSFRDSQISAQSTDSASSQDTCPLMKSDSDYYSNTTGSGHSHVNNNDNHVVMLHNRNENLAAMSSTAQELFPETRFSNLSDSVTINGPQISATVPSETYGNQTSNVYQNSMCETRQISDNQFLDKYKQTSSTLDSIQKLELQLNRMNLDQKSASDYCLRTLNNGSKESGVTKDGSFRVKTIPPPPPPRRTESLTSDNGS</sequence>
<feature type="region of interest" description="Disordered" evidence="1">
    <location>
        <begin position="712"/>
        <end position="750"/>
    </location>
</feature>
<gene>
    <name evidence="3" type="ORF">MCOR_10776</name>
</gene>
<dbReference type="PANTHER" id="PTHR11232:SF17">
    <property type="entry name" value="CAPON-LIKE PROTEIN"/>
    <property type="match status" value="1"/>
</dbReference>
<dbReference type="Gene3D" id="2.30.29.30">
    <property type="entry name" value="Pleckstrin-homology domain (PH domain)/Phosphotyrosine-binding domain (PTB)"/>
    <property type="match status" value="1"/>
</dbReference>
<evidence type="ECO:0000313" key="3">
    <source>
        <dbReference type="EMBL" id="CAC5372783.1"/>
    </source>
</evidence>
<keyword evidence="4" id="KW-1185">Reference proteome</keyword>
<dbReference type="PROSITE" id="PS01179">
    <property type="entry name" value="PID"/>
    <property type="match status" value="1"/>
</dbReference>